<sequence>MRFKTKVSRKKRMGIPRVGTLVLLLRGTAMATDYLLYVDQGHPAASDTNAGTSLDFPVLTLARGLDLAKTQLNSGQSVRVSVGAGIYRENYSMYLSPGSAAQSAALAIEGAPFGATVIDGTLDGGFESAGWTAVAGSPDVYSHPWTFSYGLDAGFWANSLGKVPSGPALRREMLFVDDRMLMPRAIEDYLWDDPDGPEGSDGALVYQGINAAGLGVLDEPWTFAVADNATSPLEYRAQLFMRLPDGMDINSLGSILPTRRLDSPEALLVFSNKDNLTLRNLVFRRAGTRLVNSALELKDCNDALIEDCDVLNCNGQGLGFSVDGLVMKRCRINYHGLKGAGRMFNNSLFVDCEFNYNCWLAELGDFLNFDAAGIKLGQESEYTLLKRCIAVGNRDQGLWNDVATLGIRYEECFAYGNVNGSGIFLEYSQDDPSRGDDSAYRCVSGFNQRGMQFSNARRPSASECLLVNNTEVEFRIPLITTRVPNSAATYENLAFTNSFIYNQRGADVIMAGKTASDPEPLSIMNFGGNTYYSSDPENAFQAAGGLIDGSLSEWKSHLETVGAAGVQDATSTMTTIPDYATDPLDFEPGSALSAMAEGWDVAVPYEVIWPSTGSFSNAWKFGEPERPGRAGYKDGSYVVVAGGTNDAGHFLSEPAEVAFDLMVRVVDVENTGPDACAGLMVRDARISGAGMASISVTAGNGVVFKSQNSGGQSNATGFSAPCWIRLVRNGDTFDGYASVEGAGWQRVGSATVAMAAPSEVGLFVSAQDDSALCTALFDGLSTDYDSTLIATYEMGSASAQSVGGGIVAGEILSTGDGQYLTDKTLDPDPTPDGTQPFLQRYLNSGSLYFTVSPEVGYSIDFQTLEFDMQIQSGDRWVELTSSQTGTNILWSAQSSDTLGFMESTNLIGTGFQALEVDLSSFPELQHATNETVFTFSYFALPAVTDRTNWRLDNLHIAGLVSTLPVFEPGDVTVGLYGSDCVLNWMGSSAGTYTVQTRTNLVSGVWENTGESMPGLDGPMSATNAVDKPQSFFRLIVE</sequence>
<name>A0A6C2UT53_9BACT</name>
<keyword evidence="3" id="KW-1185">Reference proteome</keyword>
<proteinExistence type="predicted"/>
<dbReference type="InterPro" id="IPR039448">
    <property type="entry name" value="Beta_helix"/>
</dbReference>
<dbReference type="RefSeq" id="WP_136065259.1">
    <property type="nucleotide sequence ID" value="NZ_CAAHFH010000003.1"/>
</dbReference>
<evidence type="ECO:0000313" key="2">
    <source>
        <dbReference type="EMBL" id="VGO23143.1"/>
    </source>
</evidence>
<dbReference type="Proteomes" id="UP000346198">
    <property type="component" value="Unassembled WGS sequence"/>
</dbReference>
<feature type="domain" description="Right handed beta helix" evidence="1">
    <location>
        <begin position="294"/>
        <end position="429"/>
    </location>
</feature>
<accession>A0A6C2UT53</accession>
<organism evidence="2 3">
    <name type="scientific">Pontiella sulfatireligans</name>
    <dbReference type="NCBI Taxonomy" id="2750658"/>
    <lineage>
        <taxon>Bacteria</taxon>
        <taxon>Pseudomonadati</taxon>
        <taxon>Kiritimatiellota</taxon>
        <taxon>Kiritimatiellia</taxon>
        <taxon>Kiritimatiellales</taxon>
        <taxon>Pontiellaceae</taxon>
        <taxon>Pontiella</taxon>
    </lineage>
</organism>
<dbReference type="EMBL" id="CAAHFH010000003">
    <property type="protein sequence ID" value="VGO23143.1"/>
    <property type="molecule type" value="Genomic_DNA"/>
</dbReference>
<dbReference type="InterPro" id="IPR011050">
    <property type="entry name" value="Pectin_lyase_fold/virulence"/>
</dbReference>
<evidence type="ECO:0000259" key="1">
    <source>
        <dbReference type="Pfam" id="PF13229"/>
    </source>
</evidence>
<reference evidence="2 3" key="1">
    <citation type="submission" date="2019-04" db="EMBL/GenBank/DDBJ databases">
        <authorList>
            <person name="Van Vliet M D."/>
        </authorList>
    </citation>
    <scope>NUCLEOTIDE SEQUENCE [LARGE SCALE GENOMIC DNA]</scope>
    <source>
        <strain evidence="2 3">F21</strain>
    </source>
</reference>
<dbReference type="InterPro" id="IPR012334">
    <property type="entry name" value="Pectin_lyas_fold"/>
</dbReference>
<evidence type="ECO:0000313" key="3">
    <source>
        <dbReference type="Proteomes" id="UP000346198"/>
    </source>
</evidence>
<dbReference type="Gene3D" id="2.60.120.200">
    <property type="match status" value="1"/>
</dbReference>
<gene>
    <name evidence="2" type="ORF">SCARR_05248</name>
</gene>
<dbReference type="SUPFAM" id="SSF51126">
    <property type="entry name" value="Pectin lyase-like"/>
    <property type="match status" value="1"/>
</dbReference>
<protein>
    <recommendedName>
        <fullName evidence="1">Right handed beta helix domain-containing protein</fullName>
    </recommendedName>
</protein>
<dbReference type="AlphaFoldDB" id="A0A6C2UT53"/>
<dbReference type="Gene3D" id="2.160.20.10">
    <property type="entry name" value="Single-stranded right-handed beta-helix, Pectin lyase-like"/>
    <property type="match status" value="1"/>
</dbReference>
<dbReference type="Pfam" id="PF13229">
    <property type="entry name" value="Beta_helix"/>
    <property type="match status" value="1"/>
</dbReference>